<dbReference type="InterPro" id="IPR041468">
    <property type="entry name" value="HTH_ParB/Spo0J"/>
</dbReference>
<dbReference type="SUPFAM" id="SSF109709">
    <property type="entry name" value="KorB DNA-binding domain-like"/>
    <property type="match status" value="1"/>
</dbReference>
<keyword evidence="7" id="KW-0131">Cell cycle</keyword>
<dbReference type="InterPro" id="IPR023705">
    <property type="entry name" value="Nucleoid_occlusion_protein"/>
</dbReference>
<keyword evidence="4" id="KW-0132">Cell division</keyword>
<dbReference type="Pfam" id="PF02195">
    <property type="entry name" value="ParB_N"/>
    <property type="match status" value="1"/>
</dbReference>
<name>A0A212LXL4_9FIRM</name>
<comment type="similarity">
    <text evidence="2">Belongs to the ParB family.</text>
</comment>
<dbReference type="SMART" id="SM00470">
    <property type="entry name" value="ParB"/>
    <property type="match status" value="1"/>
</dbReference>
<dbReference type="InterPro" id="IPR003115">
    <property type="entry name" value="ParB_N"/>
</dbReference>
<keyword evidence="3" id="KW-0963">Cytoplasm</keyword>
<dbReference type="GO" id="GO:0005694">
    <property type="term" value="C:chromosome"/>
    <property type="evidence" value="ECO:0007669"/>
    <property type="project" value="TreeGrafter"/>
</dbReference>
<dbReference type="GO" id="GO:0045881">
    <property type="term" value="P:positive regulation of sporulation resulting in formation of a cellular spore"/>
    <property type="evidence" value="ECO:0007669"/>
    <property type="project" value="TreeGrafter"/>
</dbReference>
<keyword evidence="6" id="KW-0717">Septation</keyword>
<dbReference type="NCBIfam" id="TIGR04285">
    <property type="entry name" value="nucleoid_noc"/>
    <property type="match status" value="1"/>
</dbReference>
<dbReference type="GO" id="GO:0003677">
    <property type="term" value="F:DNA binding"/>
    <property type="evidence" value="ECO:0007669"/>
    <property type="project" value="UniProtKB-KW"/>
</dbReference>
<dbReference type="AlphaFoldDB" id="A0A212LXL4"/>
<dbReference type="InterPro" id="IPR036086">
    <property type="entry name" value="ParB/Sulfiredoxin_sf"/>
</dbReference>
<evidence type="ECO:0000256" key="3">
    <source>
        <dbReference type="ARBA" id="ARBA00022490"/>
    </source>
</evidence>
<dbReference type="RefSeq" id="WP_288184967.1">
    <property type="nucleotide sequence ID" value="NZ_LT608335.1"/>
</dbReference>
<evidence type="ECO:0000259" key="8">
    <source>
        <dbReference type="SMART" id="SM00470"/>
    </source>
</evidence>
<evidence type="ECO:0000313" key="9">
    <source>
        <dbReference type="EMBL" id="SCM82261.1"/>
    </source>
</evidence>
<organism evidence="9">
    <name type="scientific">uncultured Sporomusa sp</name>
    <dbReference type="NCBI Taxonomy" id="307249"/>
    <lineage>
        <taxon>Bacteria</taxon>
        <taxon>Bacillati</taxon>
        <taxon>Bacillota</taxon>
        <taxon>Negativicutes</taxon>
        <taxon>Selenomonadales</taxon>
        <taxon>Sporomusaceae</taxon>
        <taxon>Sporomusa</taxon>
        <taxon>environmental samples</taxon>
    </lineage>
</organism>
<dbReference type="Gene3D" id="1.10.10.2830">
    <property type="match status" value="1"/>
</dbReference>
<dbReference type="InterPro" id="IPR004437">
    <property type="entry name" value="ParB/RepB/Spo0J"/>
</dbReference>
<evidence type="ECO:0000256" key="5">
    <source>
        <dbReference type="ARBA" id="ARBA00023125"/>
    </source>
</evidence>
<proteinExistence type="inferred from homology"/>
<protein>
    <submittedName>
        <fullName evidence="9">Nucleoid occlusion protein</fullName>
    </submittedName>
</protein>
<dbReference type="FunFam" id="3.90.1530.30:FF:000001">
    <property type="entry name" value="Chromosome partitioning protein ParB"/>
    <property type="match status" value="1"/>
</dbReference>
<evidence type="ECO:0000256" key="2">
    <source>
        <dbReference type="ARBA" id="ARBA00006295"/>
    </source>
</evidence>
<evidence type="ECO:0000256" key="7">
    <source>
        <dbReference type="ARBA" id="ARBA00023306"/>
    </source>
</evidence>
<evidence type="ECO:0000256" key="6">
    <source>
        <dbReference type="ARBA" id="ARBA00023210"/>
    </source>
</evidence>
<dbReference type="SUPFAM" id="SSF110849">
    <property type="entry name" value="ParB/Sulfiredoxin"/>
    <property type="match status" value="1"/>
</dbReference>
<dbReference type="NCBIfam" id="TIGR00180">
    <property type="entry name" value="parB_part"/>
    <property type="match status" value="1"/>
</dbReference>
<dbReference type="GO" id="GO:0000917">
    <property type="term" value="P:division septum assembly"/>
    <property type="evidence" value="ECO:0007669"/>
    <property type="project" value="UniProtKB-KW"/>
</dbReference>
<dbReference type="PANTHER" id="PTHR33375">
    <property type="entry name" value="CHROMOSOME-PARTITIONING PROTEIN PARB-RELATED"/>
    <property type="match status" value="1"/>
</dbReference>
<dbReference type="Pfam" id="PF17762">
    <property type="entry name" value="HTH_ParB"/>
    <property type="match status" value="1"/>
</dbReference>
<dbReference type="CDD" id="cd16393">
    <property type="entry name" value="SPO0J_N"/>
    <property type="match status" value="1"/>
</dbReference>
<dbReference type="InterPro" id="IPR050336">
    <property type="entry name" value="Chromosome_partition/occlusion"/>
</dbReference>
<dbReference type="GO" id="GO:0009295">
    <property type="term" value="C:nucleoid"/>
    <property type="evidence" value="ECO:0007669"/>
    <property type="project" value="UniProtKB-SubCell"/>
</dbReference>
<feature type="domain" description="ParB-like N-terminal" evidence="8">
    <location>
        <begin position="59"/>
        <end position="148"/>
    </location>
</feature>
<dbReference type="PANTHER" id="PTHR33375:SF8">
    <property type="entry name" value="NUCLEOID OCCLUSION PROTEIN"/>
    <property type="match status" value="1"/>
</dbReference>
<dbReference type="Gene3D" id="3.90.1530.30">
    <property type="match status" value="1"/>
</dbReference>
<accession>A0A212LXL4</accession>
<comment type="subcellular location">
    <subcellularLocation>
        <location evidence="1">Cytoplasm</location>
        <location evidence="1">Nucleoid</location>
    </subcellularLocation>
</comment>
<reference evidence="9" key="1">
    <citation type="submission" date="2016-08" db="EMBL/GenBank/DDBJ databases">
        <authorList>
            <person name="Seilhamer J.J."/>
        </authorList>
    </citation>
    <scope>NUCLEOTIDE SEQUENCE</scope>
    <source>
        <strain evidence="9">86</strain>
    </source>
</reference>
<dbReference type="EMBL" id="FMJE01000005">
    <property type="protein sequence ID" value="SCM82261.1"/>
    <property type="molecule type" value="Genomic_DNA"/>
</dbReference>
<dbReference type="GO" id="GO:0007059">
    <property type="term" value="P:chromosome segregation"/>
    <property type="evidence" value="ECO:0007669"/>
    <property type="project" value="TreeGrafter"/>
</dbReference>
<dbReference type="FunFam" id="1.10.10.2830:FF:000001">
    <property type="entry name" value="Chromosome partitioning protein ParB"/>
    <property type="match status" value="1"/>
</dbReference>
<keyword evidence="5" id="KW-0238">DNA-binding</keyword>
<evidence type="ECO:0000256" key="1">
    <source>
        <dbReference type="ARBA" id="ARBA00004453"/>
    </source>
</evidence>
<sequence>MRNLARLFGIGDASPNVPEVVAEAVPELVPSVAGEQRDTANDASDTAIEVSAGELQSVQRVSPEIIVPNPFQPRKTFHDESLQELSASIREFGVIQPLLVRRQGERFELIAGERRLRASKLAGLDEVPVIVRELDDKEMAELAMIENLQREDLHFLEEAEGYQHLIASFNFTQEELARRVGKNQSTIANKLRLLKLAPEVRQAVVGQNLTERHARALLKLEDTRVQMEVLDGVRENGLNVRATEDLIETYTDNISREKNNKEVTPKQTLVKIIKDVRIFINTINSVISQMKKSGMDIKVKQDIEGDYVTINIQVKNSRK</sequence>
<gene>
    <name evidence="9" type="primary">noc</name>
    <name evidence="9" type="ORF">KL86SPO_50032</name>
</gene>
<evidence type="ECO:0000256" key="4">
    <source>
        <dbReference type="ARBA" id="ARBA00022618"/>
    </source>
</evidence>